<comment type="caution">
    <text evidence="4">The sequence shown here is derived from an EMBL/GenBank/DDBJ whole genome shotgun (WGS) entry which is preliminary data.</text>
</comment>
<feature type="region of interest" description="Disordered" evidence="1">
    <location>
        <begin position="287"/>
        <end position="314"/>
    </location>
</feature>
<dbReference type="Pfam" id="PF14610">
    <property type="entry name" value="Psg1"/>
    <property type="match status" value="1"/>
</dbReference>
<feature type="chain" id="PRO_5042036799" evidence="3">
    <location>
        <begin position="25"/>
        <end position="403"/>
    </location>
</feature>
<protein>
    <submittedName>
        <fullName evidence="4">Uncharacterized protein</fullName>
    </submittedName>
</protein>
<keyword evidence="5" id="KW-1185">Reference proteome</keyword>
<evidence type="ECO:0000313" key="4">
    <source>
        <dbReference type="EMBL" id="KAJ2892994.1"/>
    </source>
</evidence>
<accession>A0AAD5WM69</accession>
<evidence type="ECO:0000313" key="5">
    <source>
        <dbReference type="Proteomes" id="UP001201980"/>
    </source>
</evidence>
<gene>
    <name evidence="4" type="ORF">MKZ38_009143</name>
</gene>
<evidence type="ECO:0000256" key="3">
    <source>
        <dbReference type="SAM" id="SignalP"/>
    </source>
</evidence>
<feature type="signal peptide" evidence="3">
    <location>
        <begin position="1"/>
        <end position="24"/>
    </location>
</feature>
<keyword evidence="2" id="KW-0472">Membrane</keyword>
<evidence type="ECO:0000256" key="2">
    <source>
        <dbReference type="SAM" id="Phobius"/>
    </source>
</evidence>
<keyword evidence="2" id="KW-1133">Transmembrane helix</keyword>
<feature type="transmembrane region" description="Helical" evidence="2">
    <location>
        <begin position="241"/>
        <end position="263"/>
    </location>
</feature>
<dbReference type="EMBL" id="JAKWBI020000679">
    <property type="protein sequence ID" value="KAJ2892994.1"/>
    <property type="molecule type" value="Genomic_DNA"/>
</dbReference>
<reference evidence="4" key="1">
    <citation type="submission" date="2022-07" db="EMBL/GenBank/DDBJ databases">
        <title>Draft genome sequence of Zalerion maritima ATCC 34329, a (micro)plastics degrading marine fungus.</title>
        <authorList>
            <person name="Paco A."/>
            <person name="Goncalves M.F.M."/>
            <person name="Rocha-Santos T.A.P."/>
            <person name="Alves A."/>
        </authorList>
    </citation>
    <scope>NUCLEOTIDE SEQUENCE</scope>
    <source>
        <strain evidence="4">ATCC 34329</strain>
    </source>
</reference>
<keyword evidence="2" id="KW-0812">Transmembrane</keyword>
<keyword evidence="3" id="KW-0732">Signal</keyword>
<organism evidence="4 5">
    <name type="scientific">Zalerion maritima</name>
    <dbReference type="NCBI Taxonomy" id="339359"/>
    <lineage>
        <taxon>Eukaryota</taxon>
        <taxon>Fungi</taxon>
        <taxon>Dikarya</taxon>
        <taxon>Ascomycota</taxon>
        <taxon>Pezizomycotina</taxon>
        <taxon>Sordariomycetes</taxon>
        <taxon>Lulworthiomycetidae</taxon>
        <taxon>Lulworthiales</taxon>
        <taxon>Lulworthiaceae</taxon>
        <taxon>Zalerion</taxon>
    </lineage>
</organism>
<name>A0AAD5WM69_9PEZI</name>
<feature type="compositionally biased region" description="Basic and acidic residues" evidence="1">
    <location>
        <begin position="389"/>
        <end position="403"/>
    </location>
</feature>
<feature type="region of interest" description="Disordered" evidence="1">
    <location>
        <begin position="334"/>
        <end position="403"/>
    </location>
</feature>
<dbReference type="InterPro" id="IPR028000">
    <property type="entry name" value="Pma1"/>
</dbReference>
<dbReference type="AlphaFoldDB" id="A0AAD5WM69"/>
<evidence type="ECO:0000256" key="1">
    <source>
        <dbReference type="SAM" id="MobiDB-lite"/>
    </source>
</evidence>
<proteinExistence type="predicted"/>
<dbReference type="Proteomes" id="UP001201980">
    <property type="component" value="Unassembled WGS sequence"/>
</dbReference>
<sequence>MARLSKFLRTVLPALLLSFPSARADPAETDLWVTVADGTPSTVTPVVTTISGTETVLDAAPSNLKETVYTRINNGDATTVTETAPIATATETDGDGAFVLCSNTDGEKAPRPFCPVAGGQALVVGGTYYIMWDPTFYSSDTTPSNSTNTTKVEITGNFVNSTTGLVSTQAFSSGERDAAWGFWAFSADSSYLDGSNNVTISLVIAAVVPGSDTPLINDGPDIVVKKPETYTPKEPTMNKRALLIGLPVSLGLVFFITCGVCWYNRKARKIGIKNIMGRGKKGYGISKSRLQRLGMKSGGRAKRDKGQDIPLMDRNGERADADAEFYGNINDPYSAYPIHPEDGPQPRSRTPGKGGRRPSDDLGSLAGGSPAGKKEQFKFNLGQGAGRNAFREELTRQNRDKLS</sequence>